<organism evidence="3 4">
    <name type="scientific">Protopolystoma xenopodis</name>
    <dbReference type="NCBI Taxonomy" id="117903"/>
    <lineage>
        <taxon>Eukaryota</taxon>
        <taxon>Metazoa</taxon>
        <taxon>Spiralia</taxon>
        <taxon>Lophotrochozoa</taxon>
        <taxon>Platyhelminthes</taxon>
        <taxon>Monogenea</taxon>
        <taxon>Polyopisthocotylea</taxon>
        <taxon>Polystomatidea</taxon>
        <taxon>Polystomatidae</taxon>
        <taxon>Protopolystoma</taxon>
    </lineage>
</organism>
<dbReference type="EMBL" id="CAAALY010111861">
    <property type="protein sequence ID" value="VEL30381.1"/>
    <property type="molecule type" value="Genomic_DNA"/>
</dbReference>
<accession>A0A3S5CRG7</accession>
<evidence type="ECO:0000259" key="2">
    <source>
        <dbReference type="SMART" id="SM01123"/>
    </source>
</evidence>
<proteinExistence type="predicted"/>
<protein>
    <recommendedName>
        <fullName evidence="2">DBP10 C-terminal domain-containing protein</fullName>
    </recommendedName>
</protein>
<dbReference type="GO" id="GO:0005634">
    <property type="term" value="C:nucleus"/>
    <property type="evidence" value="ECO:0007669"/>
    <property type="project" value="InterPro"/>
</dbReference>
<dbReference type="SMART" id="SM01123">
    <property type="entry name" value="DBP10CT"/>
    <property type="match status" value="1"/>
</dbReference>
<evidence type="ECO:0000313" key="3">
    <source>
        <dbReference type="EMBL" id="VEL30381.1"/>
    </source>
</evidence>
<evidence type="ECO:0000256" key="1">
    <source>
        <dbReference type="SAM" id="MobiDB-lite"/>
    </source>
</evidence>
<feature type="region of interest" description="Disordered" evidence="1">
    <location>
        <begin position="71"/>
        <end position="93"/>
    </location>
</feature>
<dbReference type="GO" id="GO:0003723">
    <property type="term" value="F:RNA binding"/>
    <property type="evidence" value="ECO:0007669"/>
    <property type="project" value="InterPro"/>
</dbReference>
<feature type="domain" description="DBP10 C-terminal" evidence="2">
    <location>
        <begin position="5"/>
        <end position="60"/>
    </location>
</feature>
<sequence length="148" mass="16773">MMLRLYTKRNATVWDRKRKRFVSADVARGLANMKKVRTESGVWIPASYKTDKYEHWLKQNKIHLALTSNASKVDSDCTAYTSRGPDLPKPKPADDVVAFSTRFGGVLEFQETNTSKNSAKWGRNVRTTEKPSPSAKTRGINVFGYKSK</sequence>
<gene>
    <name evidence="3" type="ORF">PXEA_LOCUS23821</name>
</gene>
<dbReference type="InterPro" id="IPR012541">
    <property type="entry name" value="DBP10_C"/>
</dbReference>
<dbReference type="Pfam" id="PF08147">
    <property type="entry name" value="DBP10CT"/>
    <property type="match status" value="1"/>
</dbReference>
<keyword evidence="4" id="KW-1185">Reference proteome</keyword>
<evidence type="ECO:0000313" key="4">
    <source>
        <dbReference type="Proteomes" id="UP000784294"/>
    </source>
</evidence>
<name>A0A3S5CRG7_9PLAT</name>
<dbReference type="Proteomes" id="UP000784294">
    <property type="component" value="Unassembled WGS sequence"/>
</dbReference>
<dbReference type="OrthoDB" id="5875111at2759"/>
<dbReference type="GO" id="GO:0005524">
    <property type="term" value="F:ATP binding"/>
    <property type="evidence" value="ECO:0007669"/>
    <property type="project" value="InterPro"/>
</dbReference>
<dbReference type="AlphaFoldDB" id="A0A3S5CRG7"/>
<feature type="region of interest" description="Disordered" evidence="1">
    <location>
        <begin position="114"/>
        <end position="148"/>
    </location>
</feature>
<feature type="non-terminal residue" evidence="3">
    <location>
        <position position="1"/>
    </location>
</feature>
<reference evidence="3" key="1">
    <citation type="submission" date="2018-11" db="EMBL/GenBank/DDBJ databases">
        <authorList>
            <consortium name="Pathogen Informatics"/>
        </authorList>
    </citation>
    <scope>NUCLEOTIDE SEQUENCE</scope>
</reference>
<dbReference type="GO" id="GO:0003724">
    <property type="term" value="F:RNA helicase activity"/>
    <property type="evidence" value="ECO:0007669"/>
    <property type="project" value="InterPro"/>
</dbReference>
<comment type="caution">
    <text evidence="3">The sequence shown here is derived from an EMBL/GenBank/DDBJ whole genome shotgun (WGS) entry which is preliminary data.</text>
</comment>